<dbReference type="EMBL" id="CP036263">
    <property type="protein sequence ID" value="QDT00216.1"/>
    <property type="molecule type" value="Genomic_DNA"/>
</dbReference>
<keyword evidence="1" id="KW-1133">Transmembrane helix</keyword>
<gene>
    <name evidence="2" type="ORF">HG15A2_35510</name>
</gene>
<name>A0A517MZA0_9BACT</name>
<evidence type="ECO:0000313" key="2">
    <source>
        <dbReference type="EMBL" id="QDT00216.1"/>
    </source>
</evidence>
<keyword evidence="1" id="KW-0812">Transmembrane</keyword>
<keyword evidence="1" id="KW-0472">Membrane</keyword>
<dbReference type="AlphaFoldDB" id="A0A517MZA0"/>
<protein>
    <submittedName>
        <fullName evidence="2">Uncharacterized protein</fullName>
    </submittedName>
</protein>
<proteinExistence type="predicted"/>
<keyword evidence="3" id="KW-1185">Reference proteome</keyword>
<dbReference type="Proteomes" id="UP000319852">
    <property type="component" value="Chromosome"/>
</dbReference>
<dbReference type="KEGG" id="amob:HG15A2_35510"/>
<feature type="transmembrane region" description="Helical" evidence="1">
    <location>
        <begin position="130"/>
        <end position="149"/>
    </location>
</feature>
<accession>A0A517MZA0</accession>
<feature type="transmembrane region" description="Helical" evidence="1">
    <location>
        <begin position="6"/>
        <end position="29"/>
    </location>
</feature>
<evidence type="ECO:0000256" key="1">
    <source>
        <dbReference type="SAM" id="Phobius"/>
    </source>
</evidence>
<sequence length="158" mass="17639">MPPRKSAISNVFAVLGNGVACFLLFLMLIPNIEAGRTEARLISAYNRVCEISRAHQETPSRELFVMHDIPELDPWGQPYRLVDIGGNRVRALSSGPNKKTPQVSVDQDDIYSDMTTPPFEPIRANKKKQLLIAIVVSAGAWLLFSIVFLRTRRETSCA</sequence>
<evidence type="ECO:0000313" key="3">
    <source>
        <dbReference type="Proteomes" id="UP000319852"/>
    </source>
</evidence>
<reference evidence="2 3" key="1">
    <citation type="submission" date="2019-02" db="EMBL/GenBank/DDBJ databases">
        <title>Deep-cultivation of Planctomycetes and their phenomic and genomic characterization uncovers novel biology.</title>
        <authorList>
            <person name="Wiegand S."/>
            <person name="Jogler M."/>
            <person name="Boedeker C."/>
            <person name="Pinto D."/>
            <person name="Vollmers J."/>
            <person name="Rivas-Marin E."/>
            <person name="Kohn T."/>
            <person name="Peeters S.H."/>
            <person name="Heuer A."/>
            <person name="Rast P."/>
            <person name="Oberbeckmann S."/>
            <person name="Bunk B."/>
            <person name="Jeske O."/>
            <person name="Meyerdierks A."/>
            <person name="Storesund J.E."/>
            <person name="Kallscheuer N."/>
            <person name="Luecker S."/>
            <person name="Lage O.M."/>
            <person name="Pohl T."/>
            <person name="Merkel B.J."/>
            <person name="Hornburger P."/>
            <person name="Mueller R.-W."/>
            <person name="Bruemmer F."/>
            <person name="Labrenz M."/>
            <person name="Spormann A.M."/>
            <person name="Op den Camp H."/>
            <person name="Overmann J."/>
            <person name="Amann R."/>
            <person name="Jetten M.S.M."/>
            <person name="Mascher T."/>
            <person name="Medema M.H."/>
            <person name="Devos D.P."/>
            <person name="Kaster A.-K."/>
            <person name="Ovreas L."/>
            <person name="Rohde M."/>
            <person name="Galperin M.Y."/>
            <person name="Jogler C."/>
        </authorList>
    </citation>
    <scope>NUCLEOTIDE SEQUENCE [LARGE SCALE GENOMIC DNA]</scope>
    <source>
        <strain evidence="2 3">HG15A2</strain>
    </source>
</reference>
<organism evidence="2 3">
    <name type="scientific">Adhaeretor mobilis</name>
    <dbReference type="NCBI Taxonomy" id="1930276"/>
    <lineage>
        <taxon>Bacteria</taxon>
        <taxon>Pseudomonadati</taxon>
        <taxon>Planctomycetota</taxon>
        <taxon>Planctomycetia</taxon>
        <taxon>Pirellulales</taxon>
        <taxon>Lacipirellulaceae</taxon>
        <taxon>Adhaeretor</taxon>
    </lineage>
</organism>